<dbReference type="GO" id="GO:0016787">
    <property type="term" value="F:hydrolase activity"/>
    <property type="evidence" value="ECO:0007669"/>
    <property type="project" value="UniProtKB-ARBA"/>
</dbReference>
<accession>A0A0V8RQW9</accession>
<dbReference type="PANTHER" id="PTHR10151:SF120">
    <property type="entry name" value="BIS(5'-ADENOSYL)-TRIPHOSPHATASE"/>
    <property type="match status" value="1"/>
</dbReference>
<dbReference type="Proteomes" id="UP000054686">
    <property type="component" value="Unassembled WGS sequence"/>
</dbReference>
<dbReference type="RefSeq" id="WP_060567403.1">
    <property type="nucleotide sequence ID" value="NZ_CP040006.1"/>
</dbReference>
<gene>
    <name evidence="1" type="ORF">APY09_08515</name>
</gene>
<name>A0A0V8RQW9_9ACTO</name>
<evidence type="ECO:0000313" key="2">
    <source>
        <dbReference type="Proteomes" id="UP000054686"/>
    </source>
</evidence>
<sequence length="382" mass="39208">MSERELTLDLPGADLPGAGDPVITDVIAGALSSIDSSLPGASPQAGGALGIEAGAEQLLLILVDGLGYELIQDHLGHTPTLRRVRDDIRSIHTVVPSTTAAAITAFGTGARPGTTNMVGFSVAYGGSIMNLLAMEGGPAPTEWQPTPTYFERLAAVGVSSAVISPARFAGSGLTGAALRGARHVPAESLSDRVSAALRELRAGTPVVYLYWSEIDHAGHSSGVGSDAWIGCLEEFDAGLSALLRGLPAGVRTVMTADHGMINVEHSALVDVAATPALREGVRIVAGETRAVHVHAQEGHAADVEARWRDVLGESAWILSRDQMGALIGPGDGASIIGDLLVLARGNGGIVDSRTQSASAIAMPGVHGSLTSTEMRIPVIVLS</sequence>
<comment type="caution">
    <text evidence="1">The sequence shown here is derived from an EMBL/GenBank/DDBJ whole genome shotgun (WGS) entry which is preliminary data.</text>
</comment>
<evidence type="ECO:0000313" key="1">
    <source>
        <dbReference type="EMBL" id="KSW10534.1"/>
    </source>
</evidence>
<dbReference type="OrthoDB" id="9779267at2"/>
<dbReference type="Gene3D" id="3.40.720.10">
    <property type="entry name" value="Alkaline Phosphatase, subunit A"/>
    <property type="match status" value="1"/>
</dbReference>
<proteinExistence type="predicted"/>
<protein>
    <submittedName>
        <fullName evidence="1">Nucleotide pyrophosphatase</fullName>
    </submittedName>
</protein>
<dbReference type="InterPro" id="IPR017850">
    <property type="entry name" value="Alkaline_phosphatase_core_sf"/>
</dbReference>
<reference evidence="1 2" key="1">
    <citation type="submission" date="2015-10" db="EMBL/GenBank/DDBJ databases">
        <title>Draft Genome of Actinomyces odontolyticus subsp. actinosynbacter strain XH001.</title>
        <authorList>
            <person name="Mclean J.S."/>
            <person name="He X."/>
        </authorList>
    </citation>
    <scope>NUCLEOTIDE SEQUENCE [LARGE SCALE GENOMIC DNA]</scope>
    <source>
        <strain evidence="1 2">XH001</strain>
    </source>
</reference>
<dbReference type="EMBL" id="LLVT01000003">
    <property type="protein sequence ID" value="KSW10534.1"/>
    <property type="molecule type" value="Genomic_DNA"/>
</dbReference>
<dbReference type="Pfam" id="PF01663">
    <property type="entry name" value="Phosphodiest"/>
    <property type="match status" value="1"/>
</dbReference>
<organism evidence="1 2">
    <name type="scientific">Schaalia odontolytica</name>
    <dbReference type="NCBI Taxonomy" id="1660"/>
    <lineage>
        <taxon>Bacteria</taxon>
        <taxon>Bacillati</taxon>
        <taxon>Actinomycetota</taxon>
        <taxon>Actinomycetes</taxon>
        <taxon>Actinomycetales</taxon>
        <taxon>Actinomycetaceae</taxon>
        <taxon>Schaalia</taxon>
    </lineage>
</organism>
<dbReference type="SUPFAM" id="SSF53649">
    <property type="entry name" value="Alkaline phosphatase-like"/>
    <property type="match status" value="1"/>
</dbReference>
<dbReference type="PANTHER" id="PTHR10151">
    <property type="entry name" value="ECTONUCLEOTIDE PYROPHOSPHATASE/PHOSPHODIESTERASE"/>
    <property type="match status" value="1"/>
</dbReference>
<dbReference type="InterPro" id="IPR002591">
    <property type="entry name" value="Phosphodiest/P_Trfase"/>
</dbReference>
<dbReference type="AlphaFoldDB" id="A0A0V8RQW9"/>